<accession>A0A939LMU9</accession>
<feature type="chain" id="PRO_5038668734" description="Lipoprotein" evidence="1">
    <location>
        <begin position="28"/>
        <end position="166"/>
    </location>
</feature>
<evidence type="ECO:0008006" key="4">
    <source>
        <dbReference type="Google" id="ProtNLM"/>
    </source>
</evidence>
<gene>
    <name evidence="2" type="ORF">J4G33_04825</name>
</gene>
<evidence type="ECO:0000313" key="3">
    <source>
        <dbReference type="Proteomes" id="UP000664209"/>
    </source>
</evidence>
<organism evidence="2 3">
    <name type="scientific">Actinotalea soli</name>
    <dbReference type="NCBI Taxonomy" id="2819234"/>
    <lineage>
        <taxon>Bacteria</taxon>
        <taxon>Bacillati</taxon>
        <taxon>Actinomycetota</taxon>
        <taxon>Actinomycetes</taxon>
        <taxon>Micrococcales</taxon>
        <taxon>Cellulomonadaceae</taxon>
        <taxon>Actinotalea</taxon>
    </lineage>
</organism>
<reference evidence="2" key="1">
    <citation type="submission" date="2021-03" db="EMBL/GenBank/DDBJ databases">
        <title>Actinotalea soli sp. nov., isolated from soil.</title>
        <authorList>
            <person name="Ping W."/>
            <person name="Zhang J."/>
        </authorList>
    </citation>
    <scope>NUCLEOTIDE SEQUENCE</scope>
    <source>
        <strain evidence="2">BY-33</strain>
    </source>
</reference>
<dbReference type="AlphaFoldDB" id="A0A939LMU9"/>
<dbReference type="EMBL" id="JAGEMK010000002">
    <property type="protein sequence ID" value="MBO1751122.1"/>
    <property type="molecule type" value="Genomic_DNA"/>
</dbReference>
<comment type="caution">
    <text evidence="2">The sequence shown here is derived from an EMBL/GenBank/DDBJ whole genome shotgun (WGS) entry which is preliminary data.</text>
</comment>
<evidence type="ECO:0000313" key="2">
    <source>
        <dbReference type="EMBL" id="MBO1751122.1"/>
    </source>
</evidence>
<dbReference type="RefSeq" id="WP_208054809.1">
    <property type="nucleotide sequence ID" value="NZ_JAGEMK010000002.1"/>
</dbReference>
<evidence type="ECO:0000256" key="1">
    <source>
        <dbReference type="SAM" id="SignalP"/>
    </source>
</evidence>
<keyword evidence="3" id="KW-1185">Reference proteome</keyword>
<feature type="signal peptide" evidence="1">
    <location>
        <begin position="1"/>
        <end position="27"/>
    </location>
</feature>
<dbReference type="Proteomes" id="UP000664209">
    <property type="component" value="Unassembled WGS sequence"/>
</dbReference>
<name>A0A939LMU9_9CELL</name>
<proteinExistence type="predicted"/>
<keyword evidence="1" id="KW-0732">Signal</keyword>
<sequence length="166" mass="17444">MRSTRLPVVSLALVTGLVGCASGAASTADGEDWPGIHGLDASLPEGYIAESDEAYPDVVTLEGSGDRPTAHLVVATSTTPPAETAMHLCELAEGQGRTCTAEPEAHGDLGDPWYLTHTDGTVTTHQYMGAVASSELVVRFYYDADSRQPELEEFLDDLTTGAVPGH</sequence>
<protein>
    <recommendedName>
        <fullName evidence="4">Lipoprotein</fullName>
    </recommendedName>
</protein>
<dbReference type="PROSITE" id="PS51257">
    <property type="entry name" value="PROKAR_LIPOPROTEIN"/>
    <property type="match status" value="1"/>
</dbReference>